<feature type="non-terminal residue" evidence="1">
    <location>
        <position position="53"/>
    </location>
</feature>
<protein>
    <submittedName>
        <fullName evidence="1">Uncharacterized protein</fullName>
    </submittedName>
</protein>
<dbReference type="Proteomes" id="UP000307440">
    <property type="component" value="Unassembled WGS sequence"/>
</dbReference>
<accession>A0A5C3KB64</accession>
<proteinExistence type="predicted"/>
<dbReference type="EMBL" id="ML210620">
    <property type="protein sequence ID" value="TFK16873.1"/>
    <property type="molecule type" value="Genomic_DNA"/>
</dbReference>
<sequence>HAIRRKAAFDRRVEWKQGGPKVFEPGQLVQIHRSNLFNTLSLDRKLRLMWSPP</sequence>
<keyword evidence="2" id="KW-1185">Reference proteome</keyword>
<evidence type="ECO:0000313" key="2">
    <source>
        <dbReference type="Proteomes" id="UP000307440"/>
    </source>
</evidence>
<dbReference type="OrthoDB" id="3237746at2759"/>
<evidence type="ECO:0000313" key="1">
    <source>
        <dbReference type="EMBL" id="TFK16873.1"/>
    </source>
</evidence>
<feature type="non-terminal residue" evidence="1">
    <location>
        <position position="1"/>
    </location>
</feature>
<reference evidence="1 2" key="1">
    <citation type="journal article" date="2019" name="Nat. Ecol. Evol.">
        <title>Megaphylogeny resolves global patterns of mushroom evolution.</title>
        <authorList>
            <person name="Varga T."/>
            <person name="Krizsan K."/>
            <person name="Foldi C."/>
            <person name="Dima B."/>
            <person name="Sanchez-Garcia M."/>
            <person name="Sanchez-Ramirez S."/>
            <person name="Szollosi G.J."/>
            <person name="Szarkandi J.G."/>
            <person name="Papp V."/>
            <person name="Albert L."/>
            <person name="Andreopoulos W."/>
            <person name="Angelini C."/>
            <person name="Antonin V."/>
            <person name="Barry K.W."/>
            <person name="Bougher N.L."/>
            <person name="Buchanan P."/>
            <person name="Buyck B."/>
            <person name="Bense V."/>
            <person name="Catcheside P."/>
            <person name="Chovatia M."/>
            <person name="Cooper J."/>
            <person name="Damon W."/>
            <person name="Desjardin D."/>
            <person name="Finy P."/>
            <person name="Geml J."/>
            <person name="Haridas S."/>
            <person name="Hughes K."/>
            <person name="Justo A."/>
            <person name="Karasinski D."/>
            <person name="Kautmanova I."/>
            <person name="Kiss B."/>
            <person name="Kocsube S."/>
            <person name="Kotiranta H."/>
            <person name="LaButti K.M."/>
            <person name="Lechner B.E."/>
            <person name="Liimatainen K."/>
            <person name="Lipzen A."/>
            <person name="Lukacs Z."/>
            <person name="Mihaltcheva S."/>
            <person name="Morgado L.N."/>
            <person name="Niskanen T."/>
            <person name="Noordeloos M.E."/>
            <person name="Ohm R.A."/>
            <person name="Ortiz-Santana B."/>
            <person name="Ovrebo C."/>
            <person name="Racz N."/>
            <person name="Riley R."/>
            <person name="Savchenko A."/>
            <person name="Shiryaev A."/>
            <person name="Soop K."/>
            <person name="Spirin V."/>
            <person name="Szebenyi C."/>
            <person name="Tomsovsky M."/>
            <person name="Tulloss R.E."/>
            <person name="Uehling J."/>
            <person name="Grigoriev I.V."/>
            <person name="Vagvolgyi C."/>
            <person name="Papp T."/>
            <person name="Martin F.M."/>
            <person name="Miettinen O."/>
            <person name="Hibbett D.S."/>
            <person name="Nagy L.G."/>
        </authorList>
    </citation>
    <scope>NUCLEOTIDE SEQUENCE [LARGE SCALE GENOMIC DNA]</scope>
    <source>
        <strain evidence="1 2">CBS 121175</strain>
    </source>
</reference>
<name>A0A5C3KB64_COPMA</name>
<gene>
    <name evidence="1" type="ORF">FA15DRAFT_572802</name>
</gene>
<dbReference type="AlphaFoldDB" id="A0A5C3KB64"/>
<organism evidence="1 2">
    <name type="scientific">Coprinopsis marcescibilis</name>
    <name type="common">Agaric fungus</name>
    <name type="synonym">Psathyrella marcescibilis</name>
    <dbReference type="NCBI Taxonomy" id="230819"/>
    <lineage>
        <taxon>Eukaryota</taxon>
        <taxon>Fungi</taxon>
        <taxon>Dikarya</taxon>
        <taxon>Basidiomycota</taxon>
        <taxon>Agaricomycotina</taxon>
        <taxon>Agaricomycetes</taxon>
        <taxon>Agaricomycetidae</taxon>
        <taxon>Agaricales</taxon>
        <taxon>Agaricineae</taxon>
        <taxon>Psathyrellaceae</taxon>
        <taxon>Coprinopsis</taxon>
    </lineage>
</organism>